<gene>
    <name evidence="1" type="ORF">ACFO5W_06625</name>
</gene>
<accession>A0ABV9BZY2</accession>
<reference evidence="2" key="1">
    <citation type="journal article" date="2019" name="Int. J. Syst. Evol. Microbiol.">
        <title>The Global Catalogue of Microorganisms (GCM) 10K type strain sequencing project: providing services to taxonomists for standard genome sequencing and annotation.</title>
        <authorList>
            <consortium name="The Broad Institute Genomics Platform"/>
            <consortium name="The Broad Institute Genome Sequencing Center for Infectious Disease"/>
            <person name="Wu L."/>
            <person name="Ma J."/>
        </authorList>
    </citation>
    <scope>NUCLEOTIDE SEQUENCE [LARGE SCALE GENOMIC DNA]</scope>
    <source>
        <strain evidence="2">CCM 4481</strain>
    </source>
</reference>
<dbReference type="RefSeq" id="WP_266150861.1">
    <property type="nucleotide sequence ID" value="NZ_CP064028.1"/>
</dbReference>
<keyword evidence="2" id="KW-1185">Reference proteome</keyword>
<evidence type="ECO:0000313" key="2">
    <source>
        <dbReference type="Proteomes" id="UP001595961"/>
    </source>
</evidence>
<name>A0ABV9BZY2_9GAMM</name>
<evidence type="ECO:0000313" key="1">
    <source>
        <dbReference type="EMBL" id="MFC4526310.1"/>
    </source>
</evidence>
<proteinExistence type="predicted"/>
<organism evidence="1 2">
    <name type="scientific">Dyella halodurans</name>
    <dbReference type="NCBI Taxonomy" id="1920171"/>
    <lineage>
        <taxon>Bacteria</taxon>
        <taxon>Pseudomonadati</taxon>
        <taxon>Pseudomonadota</taxon>
        <taxon>Gammaproteobacteria</taxon>
        <taxon>Lysobacterales</taxon>
        <taxon>Rhodanobacteraceae</taxon>
        <taxon>Dyella</taxon>
    </lineage>
</organism>
<comment type="caution">
    <text evidence="1">The sequence shown here is derived from an EMBL/GenBank/DDBJ whole genome shotgun (WGS) entry which is preliminary data.</text>
</comment>
<sequence>MTINWKSLGWMSSVLVAAALAFYGAGLVAQRDRQVRLRQMHGSDTLMQLVTGFGSVNDQVDPDFHCLTLPTGIRLAHQPTSKEWMDRQFNKYADWMVISDRMASGDDVYAYSNITHPPPGATLFAGLGGGYVVLRGWCLVGRLNTWVE</sequence>
<dbReference type="Proteomes" id="UP001595961">
    <property type="component" value="Unassembled WGS sequence"/>
</dbReference>
<dbReference type="EMBL" id="JBHSGA010000011">
    <property type="protein sequence ID" value="MFC4526310.1"/>
    <property type="molecule type" value="Genomic_DNA"/>
</dbReference>
<protein>
    <submittedName>
        <fullName evidence="1">Uncharacterized protein</fullName>
    </submittedName>
</protein>